<keyword evidence="1" id="KW-0812">Transmembrane</keyword>
<feature type="transmembrane region" description="Helical" evidence="1">
    <location>
        <begin position="128"/>
        <end position="150"/>
    </location>
</feature>
<feature type="transmembrane region" description="Helical" evidence="1">
    <location>
        <begin position="364"/>
        <end position="384"/>
    </location>
</feature>
<sequence>MINNGWFFNMYVNYISYKLIAILGGAAFLLIPFSPILSFSISIFTLLTMSNYLFGYMRQSLIILAMISIVIIIASREYTDEIEHDLSHYYIVYKALASGQLNELFGFAAGVEIGWPLLYLMVSKFNGNLSPITLAIINTSVCLFLLYVWINKHAFHNEYLNNSGVIAALIILFASVQTFGYLQRQAISTVILLFSISNTGKKSLVYLLLATLFHLTSLPLGILYLTLRKWHSRIKLHHMLMIFGILIFIKLNLFVILNYLSVVGTGIPGVNKLNYYLLYASEFSFTSKRFAILIFPLALAMILFWNKIPNDNWKLISIFSCLSYIVFLGIPLGPERLNFLLLFLYGYFVYLYLYKVLPNVTKYFILVYLFMFALEKMNFFGNYADPFWSRYPAFSFEPFYYLY</sequence>
<keyword evidence="1" id="KW-1133">Transmembrane helix</keyword>
<feature type="transmembrane region" description="Helical" evidence="1">
    <location>
        <begin position="203"/>
        <end position="227"/>
    </location>
</feature>
<dbReference type="AlphaFoldDB" id="Q09KP7"/>
<keyword evidence="1" id="KW-0472">Membrane</keyword>
<feature type="transmembrane region" description="Helical" evidence="1">
    <location>
        <begin position="104"/>
        <end position="122"/>
    </location>
</feature>
<accession>Q09KP7</accession>
<reference evidence="2" key="1">
    <citation type="journal article" date="2006" name="Biochem. Biophys. Res. Commun.">
        <title>Structural and genetic characterization of Shigella boydii type 17 O antigen and confirmation of two new genes involved in the synthesis of glucolactilic acid.</title>
        <authorList>
            <person name="Senchenkova S.N."/>
            <person name="Feng L."/>
            <person name="Wang Q."/>
            <person name="Perepelov A.V."/>
            <person name="Qin D."/>
            <person name="Shevelev S.D."/>
            <person name="Ren Y."/>
            <person name="Shashkov A.S."/>
            <person name="Knirel Y.A."/>
            <person name="Wang L."/>
        </authorList>
    </citation>
    <scope>NUCLEOTIDE SEQUENCE</scope>
</reference>
<feature type="transmembrane region" description="Helical" evidence="1">
    <location>
        <begin position="20"/>
        <end position="47"/>
    </location>
</feature>
<feature type="transmembrane region" description="Helical" evidence="1">
    <location>
        <begin position="162"/>
        <end position="183"/>
    </location>
</feature>
<feature type="transmembrane region" description="Helical" evidence="1">
    <location>
        <begin position="315"/>
        <end position="333"/>
    </location>
</feature>
<dbReference type="Pfam" id="PF14897">
    <property type="entry name" value="EpsG"/>
    <property type="match status" value="1"/>
</dbReference>
<name>Q09KP7_SHIBO</name>
<evidence type="ECO:0000313" key="2">
    <source>
        <dbReference type="EMBL" id="ABI55342.1"/>
    </source>
</evidence>
<proteinExistence type="predicted"/>
<dbReference type="EMBL" id="DQ875941">
    <property type="protein sequence ID" value="ABI55342.1"/>
    <property type="molecule type" value="Genomic_DNA"/>
</dbReference>
<protein>
    <submittedName>
        <fullName evidence="2">Wzy</fullName>
    </submittedName>
</protein>
<feature type="transmembrane region" description="Helical" evidence="1">
    <location>
        <begin position="53"/>
        <end position="74"/>
    </location>
</feature>
<dbReference type="RefSeq" id="WP_256994836.1">
    <property type="nucleotide sequence ID" value="NZ_PSSR01000002.1"/>
</dbReference>
<feature type="transmembrane region" description="Helical" evidence="1">
    <location>
        <begin position="290"/>
        <end position="308"/>
    </location>
</feature>
<feature type="transmembrane region" description="Helical" evidence="1">
    <location>
        <begin position="239"/>
        <end position="270"/>
    </location>
</feature>
<dbReference type="InterPro" id="IPR049458">
    <property type="entry name" value="EpsG-like"/>
</dbReference>
<feature type="transmembrane region" description="Helical" evidence="1">
    <location>
        <begin position="339"/>
        <end position="357"/>
    </location>
</feature>
<organism evidence="2">
    <name type="scientific">Shigella boydii</name>
    <dbReference type="NCBI Taxonomy" id="621"/>
    <lineage>
        <taxon>Bacteria</taxon>
        <taxon>Pseudomonadati</taxon>
        <taxon>Pseudomonadota</taxon>
        <taxon>Gammaproteobacteria</taxon>
        <taxon>Enterobacterales</taxon>
        <taxon>Enterobacteriaceae</taxon>
        <taxon>Shigella</taxon>
    </lineage>
</organism>
<evidence type="ECO:0000256" key="1">
    <source>
        <dbReference type="SAM" id="Phobius"/>
    </source>
</evidence>
<gene>
    <name evidence="2" type="primary">wzy</name>
</gene>